<accession>A0A0A1TID1</accession>
<dbReference type="OrthoDB" id="4923199at2759"/>
<dbReference type="HOGENOM" id="CLU_1147870_0_0_1"/>
<feature type="region of interest" description="Disordered" evidence="1">
    <location>
        <begin position="158"/>
        <end position="242"/>
    </location>
</feature>
<organism evidence="2 3">
    <name type="scientific">[Torrubiella] hemipterigena</name>
    <dbReference type="NCBI Taxonomy" id="1531966"/>
    <lineage>
        <taxon>Eukaryota</taxon>
        <taxon>Fungi</taxon>
        <taxon>Dikarya</taxon>
        <taxon>Ascomycota</taxon>
        <taxon>Pezizomycotina</taxon>
        <taxon>Sordariomycetes</taxon>
        <taxon>Hypocreomycetidae</taxon>
        <taxon>Hypocreales</taxon>
        <taxon>Clavicipitaceae</taxon>
        <taxon>Clavicipitaceae incertae sedis</taxon>
        <taxon>'Torrubiella' clade</taxon>
    </lineage>
</organism>
<feature type="compositionally biased region" description="Basic and acidic residues" evidence="1">
    <location>
        <begin position="158"/>
        <end position="177"/>
    </location>
</feature>
<evidence type="ECO:0000313" key="2">
    <source>
        <dbReference type="EMBL" id="CEJ94749.1"/>
    </source>
</evidence>
<dbReference type="AlphaFoldDB" id="A0A0A1TID1"/>
<evidence type="ECO:0000256" key="1">
    <source>
        <dbReference type="SAM" id="MobiDB-lite"/>
    </source>
</evidence>
<sequence>MENDDASGDLLPSVDQIRLARHVTGFPNETTRSDSHFDGFLFRKAVGDLERLLTEAVTLTSLALPPSHARERFQYPDCSSDQYSDDSLSEDTQSIISDSSDYGVASTCGSQDDSGSFEPRRHLPGVSDGIDALCWHKSGHRPMENSHAESQHVTFKLPPEHMTQHDGNGDVRGDGTRKSRRRPTGQHASAVAGPSGLRELPHDYDVKDSQRPQDRDTLSRRSKPDPGISLHKRSHYAKDSSQ</sequence>
<proteinExistence type="predicted"/>
<protein>
    <submittedName>
        <fullName evidence="2">Uncharacterized protein</fullName>
    </submittedName>
</protein>
<dbReference type="EMBL" id="CDHN01000007">
    <property type="protein sequence ID" value="CEJ94749.1"/>
    <property type="molecule type" value="Genomic_DNA"/>
</dbReference>
<evidence type="ECO:0000313" key="3">
    <source>
        <dbReference type="Proteomes" id="UP000039046"/>
    </source>
</evidence>
<gene>
    <name evidence="2" type="ORF">VHEMI10263</name>
</gene>
<name>A0A0A1TID1_9HYPO</name>
<keyword evidence="3" id="KW-1185">Reference proteome</keyword>
<dbReference type="Proteomes" id="UP000039046">
    <property type="component" value="Unassembled WGS sequence"/>
</dbReference>
<feature type="compositionally biased region" description="Basic and acidic residues" evidence="1">
    <location>
        <begin position="199"/>
        <end position="224"/>
    </location>
</feature>
<feature type="region of interest" description="Disordered" evidence="1">
    <location>
        <begin position="72"/>
        <end position="123"/>
    </location>
</feature>
<reference evidence="2 3" key="1">
    <citation type="journal article" date="2015" name="Genome Announc.">
        <title>Draft Genome Sequence and Gene Annotation of the Entomopathogenic Fungus Verticillium hemipterigenum.</title>
        <authorList>
            <person name="Horn F."/>
            <person name="Habel A."/>
            <person name="Scharf D.H."/>
            <person name="Dworschak J."/>
            <person name="Brakhage A.A."/>
            <person name="Guthke R."/>
            <person name="Hertweck C."/>
            <person name="Linde J."/>
        </authorList>
    </citation>
    <scope>NUCLEOTIDE SEQUENCE [LARGE SCALE GENOMIC DNA]</scope>
</reference>
<feature type="compositionally biased region" description="Polar residues" evidence="1">
    <location>
        <begin position="90"/>
        <end position="100"/>
    </location>
</feature>